<evidence type="ECO:0000256" key="9">
    <source>
        <dbReference type="ARBA" id="ARBA00023136"/>
    </source>
</evidence>
<dbReference type="InterPro" id="IPR012910">
    <property type="entry name" value="Plug_dom"/>
</dbReference>
<evidence type="ECO:0000256" key="7">
    <source>
        <dbReference type="ARBA" id="ARBA00023065"/>
    </source>
</evidence>
<gene>
    <name evidence="17" type="ORF">RPR59_00365</name>
</gene>
<reference evidence="17 18" key="1">
    <citation type="submission" date="2023-09" db="EMBL/GenBank/DDBJ databases">
        <authorList>
            <person name="Rey-Velasco X."/>
        </authorList>
    </citation>
    <scope>NUCLEOTIDE SEQUENCE [LARGE SCALE GENOMIC DNA]</scope>
    <source>
        <strain evidence="17 18">W311</strain>
    </source>
</reference>
<name>A0ABZ0BAQ0_9SPHN</name>
<keyword evidence="10 11" id="KW-0998">Cell outer membrane</keyword>
<evidence type="ECO:0000256" key="5">
    <source>
        <dbReference type="ARBA" id="ARBA00022692"/>
    </source>
</evidence>
<keyword evidence="18" id="KW-1185">Reference proteome</keyword>
<evidence type="ECO:0000256" key="2">
    <source>
        <dbReference type="ARBA" id="ARBA00022448"/>
    </source>
</evidence>
<evidence type="ECO:0000313" key="18">
    <source>
        <dbReference type="Proteomes" id="UP001302249"/>
    </source>
</evidence>
<dbReference type="Pfam" id="PF00593">
    <property type="entry name" value="TonB_dep_Rec_b-barrel"/>
    <property type="match status" value="1"/>
</dbReference>
<dbReference type="EMBL" id="CP135076">
    <property type="protein sequence ID" value="WNO53756.1"/>
    <property type="molecule type" value="Genomic_DNA"/>
</dbReference>
<feature type="signal peptide" evidence="14">
    <location>
        <begin position="1"/>
        <end position="24"/>
    </location>
</feature>
<evidence type="ECO:0000256" key="12">
    <source>
        <dbReference type="RuleBase" id="RU003357"/>
    </source>
</evidence>
<dbReference type="PROSITE" id="PS52016">
    <property type="entry name" value="TONB_DEPENDENT_REC_3"/>
    <property type="match status" value="1"/>
</dbReference>
<proteinExistence type="inferred from homology"/>
<evidence type="ECO:0000256" key="14">
    <source>
        <dbReference type="SAM" id="SignalP"/>
    </source>
</evidence>
<keyword evidence="9 11" id="KW-0472">Membrane</keyword>
<keyword evidence="4" id="KW-0410">Iron transport</keyword>
<evidence type="ECO:0000256" key="4">
    <source>
        <dbReference type="ARBA" id="ARBA00022496"/>
    </source>
</evidence>
<evidence type="ECO:0000256" key="13">
    <source>
        <dbReference type="SAM" id="MobiDB-lite"/>
    </source>
</evidence>
<dbReference type="PANTHER" id="PTHR32552:SF81">
    <property type="entry name" value="TONB-DEPENDENT OUTER MEMBRANE RECEPTOR"/>
    <property type="match status" value="1"/>
</dbReference>
<keyword evidence="17" id="KW-0675">Receptor</keyword>
<accession>A0ABZ0BAQ0</accession>
<keyword evidence="2 11" id="KW-0813">Transport</keyword>
<feature type="domain" description="TonB-dependent receptor plug" evidence="16">
    <location>
        <begin position="72"/>
        <end position="182"/>
    </location>
</feature>
<evidence type="ECO:0000256" key="3">
    <source>
        <dbReference type="ARBA" id="ARBA00022452"/>
    </source>
</evidence>
<dbReference type="Gene3D" id="2.40.170.20">
    <property type="entry name" value="TonB-dependent receptor, beta-barrel domain"/>
    <property type="match status" value="1"/>
</dbReference>
<evidence type="ECO:0000259" key="16">
    <source>
        <dbReference type="Pfam" id="PF07715"/>
    </source>
</evidence>
<protein>
    <submittedName>
        <fullName evidence="17">TonB-dependent receptor</fullName>
    </submittedName>
</protein>
<evidence type="ECO:0000259" key="15">
    <source>
        <dbReference type="Pfam" id="PF00593"/>
    </source>
</evidence>
<keyword evidence="8 12" id="KW-0798">TonB box</keyword>
<evidence type="ECO:0000313" key="17">
    <source>
        <dbReference type="EMBL" id="WNO53756.1"/>
    </source>
</evidence>
<evidence type="ECO:0000256" key="6">
    <source>
        <dbReference type="ARBA" id="ARBA00023004"/>
    </source>
</evidence>
<keyword evidence="7" id="KW-0406">Ion transport</keyword>
<feature type="region of interest" description="Disordered" evidence="13">
    <location>
        <begin position="24"/>
        <end position="51"/>
    </location>
</feature>
<organism evidence="17 18">
    <name type="scientific">Stakelama saccharophila</name>
    <dbReference type="NCBI Taxonomy" id="3075605"/>
    <lineage>
        <taxon>Bacteria</taxon>
        <taxon>Pseudomonadati</taxon>
        <taxon>Pseudomonadota</taxon>
        <taxon>Alphaproteobacteria</taxon>
        <taxon>Sphingomonadales</taxon>
        <taxon>Sphingomonadaceae</taxon>
        <taxon>Stakelama</taxon>
    </lineage>
</organism>
<dbReference type="RefSeq" id="WP_313915515.1">
    <property type="nucleotide sequence ID" value="NZ_CP135076.1"/>
</dbReference>
<comment type="similarity">
    <text evidence="11 12">Belongs to the TonB-dependent receptor family.</text>
</comment>
<comment type="subcellular location">
    <subcellularLocation>
        <location evidence="1 11">Cell outer membrane</location>
        <topology evidence="1 11">Multi-pass membrane protein</topology>
    </subcellularLocation>
</comment>
<keyword evidence="5 11" id="KW-0812">Transmembrane</keyword>
<dbReference type="PANTHER" id="PTHR32552">
    <property type="entry name" value="FERRICHROME IRON RECEPTOR-RELATED"/>
    <property type="match status" value="1"/>
</dbReference>
<feature type="domain" description="TonB-dependent receptor-like beta-barrel" evidence="15">
    <location>
        <begin position="294"/>
        <end position="739"/>
    </location>
</feature>
<evidence type="ECO:0000256" key="1">
    <source>
        <dbReference type="ARBA" id="ARBA00004571"/>
    </source>
</evidence>
<dbReference type="SUPFAM" id="SSF56935">
    <property type="entry name" value="Porins"/>
    <property type="match status" value="1"/>
</dbReference>
<evidence type="ECO:0000256" key="10">
    <source>
        <dbReference type="ARBA" id="ARBA00023237"/>
    </source>
</evidence>
<evidence type="ECO:0000256" key="11">
    <source>
        <dbReference type="PROSITE-ProRule" id="PRU01360"/>
    </source>
</evidence>
<dbReference type="Proteomes" id="UP001302249">
    <property type="component" value="Chromosome"/>
</dbReference>
<feature type="chain" id="PRO_5045505876" evidence="14">
    <location>
        <begin position="25"/>
        <end position="774"/>
    </location>
</feature>
<dbReference type="InterPro" id="IPR036942">
    <property type="entry name" value="Beta-barrel_TonB_sf"/>
</dbReference>
<dbReference type="InterPro" id="IPR000531">
    <property type="entry name" value="Beta-barrel_TonB"/>
</dbReference>
<sequence length="774" mass="83474">MTYLAYTSSLLALVVAAQSATAQAKQRQSDQDRPPAASPAPVEAISPAASASRTATSVDEIVVTATRRSERLQDVPLSITAFSQEELTQKGIVSYEGIARETPGVVLDTRSDNNVSITTRGISTNGYQAGLQSTTTVYLDELPLTTIGNSVTLDPNLYDVERVEFLRGPQGTLFGSGSLSGALRILTKSPELDHFDMSALADIGLTPDGGGVRQRYNAMVNVPLVEDTLGVRAVGFFRHEEGYVDNVGLGIKNSNTLKDWGGRVIALWKPSDRLGVRLMALYEDSFPEDASLVTPSLGDRKRYSTIPDHYTSKTQLYNGTLDYDFDFAHLTSSTSYGYQDGLFEVDLSGTFALALPFYLFDHGTWKTFVQETRLVSDPGGTFDWTVGGYYLRRDQFLEGRQTSTPEYLAAHGITGLPADATFNQFGSDTSSYELAGFGELTYHLSDTLSVTGGLRYGKYGATVDTHAGFNSLYFAYALGGISGPLALTPNAASTTEYPSAEKASWKASLTYKPSPDLTAYVTVSTGYRTPVYNARAGSVSTVDPNDLVIPEGAGSDNLTNYEIGLKGRFFDGLLTANLAAYYIDWRNIQVQANRQSDSIQFATNIGGAVSKGLEAEIVLAPARGLSLGLNGSLNDAQVTDLTESEAAISGAVDGARLASPRLQGSFYGTYSYDLPGGATGFSSFQVQHVGSFPNGFPNTPGDPTTPNPLIDDSDAYTNINLQTGVRIGRMRTTFYVENVTNSRAVTYVHPEAFTYSRYSILRPRTFGVRVGFDL</sequence>
<dbReference type="Pfam" id="PF07715">
    <property type="entry name" value="Plug"/>
    <property type="match status" value="1"/>
</dbReference>
<keyword evidence="6" id="KW-0408">Iron</keyword>
<dbReference type="InterPro" id="IPR039426">
    <property type="entry name" value="TonB-dep_rcpt-like"/>
</dbReference>
<keyword evidence="14" id="KW-0732">Signal</keyword>
<evidence type="ECO:0000256" key="8">
    <source>
        <dbReference type="ARBA" id="ARBA00023077"/>
    </source>
</evidence>
<keyword evidence="3 11" id="KW-1134">Transmembrane beta strand</keyword>